<evidence type="ECO:0000313" key="11">
    <source>
        <dbReference type="EMBL" id="HEW64064.1"/>
    </source>
</evidence>
<evidence type="ECO:0000256" key="5">
    <source>
        <dbReference type="ARBA" id="ARBA00022723"/>
    </source>
</evidence>
<dbReference type="CDD" id="cd07717">
    <property type="entry name" value="RNaseZ_ZiPD-like_MBL-fold"/>
    <property type="match status" value="1"/>
</dbReference>
<dbReference type="EMBL" id="PNIM01000014">
    <property type="protein sequence ID" value="PMB75473.1"/>
    <property type="molecule type" value="Genomic_DNA"/>
</dbReference>
<sequence length="261" mass="28994">MSEAWILFLGTAAGTPSKKRGLPSILLQYRGKYILLDIGEGSQRSLIKNGIGVNRIDHILISHLHGDHIFGLPGIIQTMSMEGRERKLSIISPEGIEKILNAASQITSYQLEFPIEIIKPEGEISLEQYISVYPFKTCHTNIESFGYIIKAFGTGKEKKERFSLAYTGDTAPCEELIEKIKGADVLIHDSTFDSSMVEKAIAFGHSTSSIAAKVAKMAGVKSLILFHISNRYNDKSEMILDNALKIFKNTFLAEDGMKFYI</sequence>
<dbReference type="RefSeq" id="WP_014558126.1">
    <property type="nucleotide sequence ID" value="NZ_DSFH01000047.1"/>
</dbReference>
<dbReference type="InterPro" id="IPR001279">
    <property type="entry name" value="Metallo-B-lactamas"/>
</dbReference>
<comment type="similarity">
    <text evidence="9">Belongs to the RNase Z family.</text>
</comment>
<evidence type="ECO:0000256" key="6">
    <source>
        <dbReference type="ARBA" id="ARBA00022759"/>
    </source>
</evidence>
<comment type="cofactor">
    <cofactor evidence="1">
        <name>Zn(2+)</name>
        <dbReference type="ChEBI" id="CHEBI:29105"/>
    </cofactor>
</comment>
<reference evidence="13 14" key="1">
    <citation type="submission" date="2018-01" db="EMBL/GenBank/DDBJ databases">
        <title>Metagenomic assembled genomes from two thermal pools in the Uzon Caldera, Kamchatka, Russia.</title>
        <authorList>
            <person name="Wilkins L."/>
            <person name="Ettinger C."/>
        </authorList>
    </citation>
    <scope>NUCLEOTIDE SEQUENCE [LARGE SCALE GENOMIC DNA]</scope>
    <source>
        <strain evidence="13">ZAV-06</strain>
    </source>
</reference>
<evidence type="ECO:0000313" key="13">
    <source>
        <dbReference type="EMBL" id="PMB75473.1"/>
    </source>
</evidence>
<evidence type="ECO:0000256" key="8">
    <source>
        <dbReference type="ARBA" id="ARBA00022833"/>
    </source>
</evidence>
<keyword evidence="3 9" id="KW-0819">tRNA processing</keyword>
<evidence type="ECO:0000259" key="10">
    <source>
        <dbReference type="SMART" id="SM00849"/>
    </source>
</evidence>
<dbReference type="EC" id="3.1.26.11" evidence="9"/>
<dbReference type="AlphaFoldDB" id="A0A2J6N7N6"/>
<dbReference type="SMART" id="SM00849">
    <property type="entry name" value="Lactamase_B"/>
    <property type="match status" value="1"/>
</dbReference>
<name>A0A2J6N7N6_9CREN</name>
<dbReference type="Pfam" id="PF12706">
    <property type="entry name" value="Lactamase_B_2"/>
    <property type="match status" value="1"/>
</dbReference>
<dbReference type="Gene3D" id="3.60.15.10">
    <property type="entry name" value="Ribonuclease Z/Hydroxyacylglutathione hydrolase-like"/>
    <property type="match status" value="1"/>
</dbReference>
<dbReference type="OMA" id="GTQRQMM"/>
<keyword evidence="5" id="KW-0479">Metal-binding</keyword>
<comment type="caution">
    <text evidence="13">The sequence shown here is derived from an EMBL/GenBank/DDBJ whole genome shotgun (WGS) entry which is preliminary data.</text>
</comment>
<dbReference type="HAMAP" id="MF_01818">
    <property type="entry name" value="RNase_Z_BN"/>
    <property type="match status" value="1"/>
</dbReference>
<reference evidence="11" key="2">
    <citation type="journal article" date="2020" name="mSystems">
        <title>Genome- and Community-Level Interaction Insights into Carbon Utilization and Element Cycling Functions of Hydrothermarchaeota in Hydrothermal Sediment.</title>
        <authorList>
            <person name="Zhou Z."/>
            <person name="Liu Y."/>
            <person name="Xu W."/>
            <person name="Pan J."/>
            <person name="Luo Z.H."/>
            <person name="Li M."/>
        </authorList>
    </citation>
    <scope>NUCLEOTIDE SEQUENCE [LARGE SCALE GENOMIC DNA]</scope>
    <source>
        <strain evidence="11">SpSt-1261</strain>
    </source>
</reference>
<comment type="catalytic activity">
    <reaction evidence="9">
        <text>Endonucleolytic cleavage of RNA, removing extra 3' nucleotides from tRNA precursor, generating 3' termini of tRNAs. A 3'-hydroxy group is left at the tRNA terminus and a 5'-phosphoryl group is left at the trailer molecule.</text>
        <dbReference type="EC" id="3.1.26.11"/>
    </reaction>
</comment>
<proteinExistence type="inferred from homology"/>
<protein>
    <recommendedName>
        <fullName evidence="9">Ribonuclease Z</fullName>
        <shortName evidence="9">RNase Z</shortName>
        <ecNumber evidence="9">3.1.26.11</ecNumber>
    </recommendedName>
    <alternativeName>
        <fullName evidence="9">tRNA 3 endonuclease</fullName>
    </alternativeName>
    <alternativeName>
        <fullName evidence="9">tRNase Z</fullName>
    </alternativeName>
</protein>
<evidence type="ECO:0000256" key="9">
    <source>
        <dbReference type="HAMAP-Rule" id="MF_01818"/>
    </source>
</evidence>
<dbReference type="Proteomes" id="UP000652307">
    <property type="component" value="Unassembled WGS sequence"/>
</dbReference>
<comment type="caution">
    <text evidence="9">Lacks conserved residue(s) required for the propagation of feature annotation.</text>
</comment>
<dbReference type="InterPro" id="IPR036866">
    <property type="entry name" value="RibonucZ/Hydroxyglut_hydro"/>
</dbReference>
<feature type="active site" description="Proton acceptor" evidence="9">
    <location>
        <position position="67"/>
    </location>
</feature>
<keyword evidence="7 9" id="KW-0378">Hydrolase</keyword>
<evidence type="ECO:0000256" key="1">
    <source>
        <dbReference type="ARBA" id="ARBA00001947"/>
    </source>
</evidence>
<dbReference type="Proteomes" id="UP000237153">
    <property type="component" value="Unassembled WGS sequence"/>
</dbReference>
<dbReference type="EMBL" id="JADEZV010000003">
    <property type="protein sequence ID" value="MBE9391467.1"/>
    <property type="molecule type" value="Genomic_DNA"/>
</dbReference>
<reference evidence="12" key="3">
    <citation type="submission" date="2020-10" db="EMBL/GenBank/DDBJ databases">
        <title>Fervidococcus fontis strain 3639Fd - the first crenarchaeon capable of growth on lipids.</title>
        <authorList>
            <person name="Kochetkova T.V."/>
            <person name="Elcheninov A.G."/>
            <person name="Toschakov S.V."/>
            <person name="Kublanov I.V."/>
        </authorList>
    </citation>
    <scope>NUCLEOTIDE SEQUENCE</scope>
    <source>
        <strain evidence="12">3639Fd</strain>
    </source>
</reference>
<dbReference type="PANTHER" id="PTHR46018:SF2">
    <property type="entry name" value="ZINC PHOSPHODIESTERASE ELAC PROTEIN 1"/>
    <property type="match status" value="1"/>
</dbReference>
<dbReference type="EMBL" id="DSFH01000047">
    <property type="protein sequence ID" value="HEW64064.1"/>
    <property type="molecule type" value="Genomic_DNA"/>
</dbReference>
<evidence type="ECO:0000256" key="3">
    <source>
        <dbReference type="ARBA" id="ARBA00022694"/>
    </source>
</evidence>
<organism evidence="13 14">
    <name type="scientific">Fervidicoccus fontis</name>
    <dbReference type="NCBI Taxonomy" id="683846"/>
    <lineage>
        <taxon>Archaea</taxon>
        <taxon>Thermoproteota</taxon>
        <taxon>Thermoprotei</taxon>
        <taxon>Fervidicoccales</taxon>
        <taxon>Fervidicoccaceae</taxon>
        <taxon>Fervidicoccus</taxon>
    </lineage>
</organism>
<comment type="subunit">
    <text evidence="2 9">Homodimer.</text>
</comment>
<keyword evidence="6 9" id="KW-0255">Endonuclease</keyword>
<keyword evidence="8" id="KW-0862">Zinc</keyword>
<keyword evidence="4 9" id="KW-0540">Nuclease</keyword>
<dbReference type="Proteomes" id="UP000886076">
    <property type="component" value="Unassembled WGS sequence"/>
</dbReference>
<dbReference type="GO" id="GO:0046872">
    <property type="term" value="F:metal ion binding"/>
    <property type="evidence" value="ECO:0007669"/>
    <property type="project" value="UniProtKB-KW"/>
</dbReference>
<dbReference type="InterPro" id="IPR013471">
    <property type="entry name" value="RNase_Z/BN"/>
</dbReference>
<accession>A0A2J6N7N6</accession>
<evidence type="ECO:0000313" key="12">
    <source>
        <dbReference type="EMBL" id="MBE9391467.1"/>
    </source>
</evidence>
<feature type="domain" description="Metallo-beta-lactamase" evidence="10">
    <location>
        <begin position="21"/>
        <end position="205"/>
    </location>
</feature>
<evidence type="ECO:0000256" key="7">
    <source>
        <dbReference type="ARBA" id="ARBA00022801"/>
    </source>
</evidence>
<dbReference type="GO" id="GO:0042781">
    <property type="term" value="F:3'-tRNA processing endoribonuclease activity"/>
    <property type="evidence" value="ECO:0007669"/>
    <property type="project" value="UniProtKB-UniRule"/>
</dbReference>
<gene>
    <name evidence="9" type="primary">rnz</name>
    <name evidence="13" type="ORF">C0188_03070</name>
    <name evidence="11" type="ORF">ENO39_03300</name>
    <name evidence="12" type="ORF">IOK49_05200</name>
</gene>
<dbReference type="PANTHER" id="PTHR46018">
    <property type="entry name" value="ZINC PHOSPHODIESTERASE ELAC PROTEIN 1"/>
    <property type="match status" value="1"/>
</dbReference>
<evidence type="ECO:0000313" key="14">
    <source>
        <dbReference type="Proteomes" id="UP000237153"/>
    </source>
</evidence>
<dbReference type="SUPFAM" id="SSF56281">
    <property type="entry name" value="Metallo-hydrolase/oxidoreductase"/>
    <property type="match status" value="1"/>
</dbReference>
<evidence type="ECO:0000256" key="4">
    <source>
        <dbReference type="ARBA" id="ARBA00022722"/>
    </source>
</evidence>
<dbReference type="GeneID" id="12450079"/>
<evidence type="ECO:0000256" key="2">
    <source>
        <dbReference type="ARBA" id="ARBA00011738"/>
    </source>
</evidence>
<comment type="function">
    <text evidence="9">Zinc phosphodiesterase, which displays some tRNA 3'-processing endonuclease activity. Probably involved in tRNA maturation, by removing a 3'-trailer from precursor tRNA.</text>
</comment>